<evidence type="ECO:0000313" key="2">
    <source>
        <dbReference type="Proteomes" id="UP000031327"/>
    </source>
</evidence>
<sequence length="65" mass="7075">MKLNFKKSKLKTLSNDKTALPTQATRGIAGGGRWISYYNECDRPTSTGCLSNDPNDTNCTTNTCA</sequence>
<gene>
    <name evidence="1" type="ORF">JF50_09050</name>
</gene>
<dbReference type="AlphaFoldDB" id="A0A0C1Q9J7"/>
<dbReference type="Proteomes" id="UP000031327">
    <property type="component" value="Unassembled WGS sequence"/>
</dbReference>
<proteinExistence type="predicted"/>
<evidence type="ECO:0000313" key="1">
    <source>
        <dbReference type="EMBL" id="KID57356.1"/>
    </source>
</evidence>
<dbReference type="RefSeq" id="WP_039609127.1">
    <property type="nucleotide sequence ID" value="NZ_JWIC01000005.1"/>
</dbReference>
<dbReference type="OrthoDB" id="6303838at2"/>
<accession>A0A0C1Q9J7</accession>
<name>A0A0C1Q9J7_9GAMM</name>
<comment type="caution">
    <text evidence="1">The sequence shown here is derived from an EMBL/GenBank/DDBJ whole genome shotgun (WGS) entry which is preliminary data.</text>
</comment>
<reference evidence="1 2" key="1">
    <citation type="submission" date="2014-12" db="EMBL/GenBank/DDBJ databases">
        <title>Draft Genome Sequence of Pseudoalteromonas luteoviolacea HI1.</title>
        <authorList>
            <person name="Asahina A.Y."/>
            <person name="Hadfield M.G."/>
        </authorList>
    </citation>
    <scope>NUCLEOTIDE SEQUENCE [LARGE SCALE GENOMIC DNA]</scope>
    <source>
        <strain evidence="1 2">HI1</strain>
    </source>
</reference>
<organism evidence="1 2">
    <name type="scientific">Pseudoalteromonas luteoviolacea</name>
    <dbReference type="NCBI Taxonomy" id="43657"/>
    <lineage>
        <taxon>Bacteria</taxon>
        <taxon>Pseudomonadati</taxon>
        <taxon>Pseudomonadota</taxon>
        <taxon>Gammaproteobacteria</taxon>
        <taxon>Alteromonadales</taxon>
        <taxon>Pseudoalteromonadaceae</taxon>
        <taxon>Pseudoalteromonas</taxon>
    </lineage>
</organism>
<dbReference type="EMBL" id="JWIC01000005">
    <property type="protein sequence ID" value="KID57356.1"/>
    <property type="molecule type" value="Genomic_DNA"/>
</dbReference>
<protein>
    <submittedName>
        <fullName evidence="1">Uncharacterized protein</fullName>
    </submittedName>
</protein>